<dbReference type="Proteomes" id="UP000054383">
    <property type="component" value="Unassembled WGS sequence"/>
</dbReference>
<feature type="compositionally biased region" description="Polar residues" evidence="3">
    <location>
        <begin position="405"/>
        <end position="422"/>
    </location>
</feature>
<dbReference type="OMA" id="YYGWMKK"/>
<dbReference type="Gene3D" id="2.30.29.30">
    <property type="entry name" value="Pleckstrin-homology domain (PH domain)/Phosphotyrosine-binding domain (PTB)"/>
    <property type="match status" value="1"/>
</dbReference>
<keyword evidence="8" id="KW-1185">Reference proteome</keyword>
<dbReference type="Gene3D" id="2.30.30.40">
    <property type="entry name" value="SH3 Domains"/>
    <property type="match status" value="1"/>
</dbReference>
<dbReference type="Pfam" id="PF14604">
    <property type="entry name" value="SH3_9"/>
    <property type="match status" value="1"/>
</dbReference>
<protein>
    <submittedName>
        <fullName evidence="7">Protein pob1</fullName>
    </submittedName>
</protein>
<feature type="compositionally biased region" description="Polar residues" evidence="3">
    <location>
        <begin position="692"/>
        <end position="701"/>
    </location>
</feature>
<dbReference type="InterPro" id="IPR001660">
    <property type="entry name" value="SAM"/>
</dbReference>
<dbReference type="PROSITE" id="PS50002">
    <property type="entry name" value="SH3"/>
    <property type="match status" value="1"/>
</dbReference>
<feature type="compositionally biased region" description="Low complexity" evidence="3">
    <location>
        <begin position="83"/>
        <end position="105"/>
    </location>
</feature>
<evidence type="ECO:0000313" key="7">
    <source>
        <dbReference type="EMBL" id="CRG90180.1"/>
    </source>
</evidence>
<sequence>MAHTGPGRQPRPGDILLVRHNFDARSDDELTLRPGDKIELIELDEGFGDGWYLGKHTVNGRTGLFPGVYTTLPPRLAVRRPDTASSTNSDSPSTDSSSRSPLPESDSADVTTMSPSEIEGKNETTPQASRQASVSDFHHHHPESETETEASSEASHEAESPVLKQPQRSASSPLPASPPLATNIQRTITQTFANHLKAGDSPVMNETLSVIDEHITDLSTPRHSITQESKAITDSGSEYSSHIGHRLSYIHGQETDEEEEAGFPTEEDVRRWDHAETARQLRSIGIDGRHCDIFQEQEITGDVLLEMGQEFLLMKEFDFGVMGRRLKTWHRIKAFQEQVKGIKLQSRGSMSSYYPVDESERSTSRASHATTFLPRIPSLSADQRPQSSRGATNSVPIPARRMPSLLQSSPGSGQHDLSNRPSAASIRELNHSRRHSSMDSTNRSPALNQSAFAHHKKGSFDRTWTMTTGIPSIMNRPGTGTATEATDEDLIMQQKFLDHAASPNMSPHMPDSYDSLDRGYFSGGEIETRKTRRLLRKRDSAMASASHSRQSSFVDDPSPRPRHSRFGSTDSVSRTSAAAKAYHAAKGRVKSTGSQIGDGAPGHPIVTNLEEKSSGGPSFFSPFAGRSDNDNNNVGRSSPMPFSQIRNVGPRFRRAVGLRTTSDSTNGVANGESSPISPIKDFAPAPGIGRAGSTTPSATSKSSERHSTDGSGKAIDGPYALGRSRMSTKVNTKAKKETSAYTRGLEKKSPQEQMAGCDYSGWMKKRSANLMTTWKPRLFVLRGRRLSYYYSENDTEERGLIDITAHRVLRADNDPLTTLHATITGAKASPTSPEGSSKSPIDKAFDVSSLTKQGESPFIFKLIPPKTGMSRTVQFTKPTVHYFQVDNVKEGRLWMAALMKATIDRDLTTPVETTNKQKTVSLKQAQLMNQRPPALMEIEPVPVPAPVPVPYPEEVNEDDSGLKIQGLNLERSAAEVDSTPDGEPTEEVENASPQPEQSEQPEQPERPERPETVALPETLAESIS</sequence>
<dbReference type="AlphaFoldDB" id="A0A0U1M580"/>
<feature type="domain" description="SH3" evidence="4">
    <location>
        <begin position="11"/>
        <end position="75"/>
    </location>
</feature>
<dbReference type="Pfam" id="PF00169">
    <property type="entry name" value="PH"/>
    <property type="match status" value="1"/>
</dbReference>
<dbReference type="CDD" id="cd13316">
    <property type="entry name" value="PH_Boi"/>
    <property type="match status" value="1"/>
</dbReference>
<feature type="region of interest" description="Disordered" evidence="3">
    <location>
        <begin position="531"/>
        <end position="645"/>
    </location>
</feature>
<evidence type="ECO:0000259" key="4">
    <source>
        <dbReference type="PROSITE" id="PS50002"/>
    </source>
</evidence>
<keyword evidence="1 2" id="KW-0728">SH3 domain</keyword>
<dbReference type="InterPro" id="IPR001849">
    <property type="entry name" value="PH_domain"/>
</dbReference>
<dbReference type="Pfam" id="PF07647">
    <property type="entry name" value="SAM_2"/>
    <property type="match status" value="1"/>
</dbReference>
<dbReference type="SMART" id="SM00326">
    <property type="entry name" value="SH3"/>
    <property type="match status" value="1"/>
</dbReference>
<dbReference type="CDD" id="cd09535">
    <property type="entry name" value="SAM_BOI-like_fungal"/>
    <property type="match status" value="1"/>
</dbReference>
<evidence type="ECO:0000256" key="1">
    <source>
        <dbReference type="ARBA" id="ARBA00022443"/>
    </source>
</evidence>
<dbReference type="InterPro" id="IPR037370">
    <property type="entry name" value="Pleckstrin"/>
</dbReference>
<evidence type="ECO:0000259" key="6">
    <source>
        <dbReference type="PROSITE" id="PS50105"/>
    </source>
</evidence>
<feature type="compositionally biased region" description="Polar residues" evidence="3">
    <location>
        <begin position="380"/>
        <end position="395"/>
    </location>
</feature>
<dbReference type="InterPro" id="IPR036028">
    <property type="entry name" value="SH3-like_dom_sf"/>
</dbReference>
<feature type="domain" description="SAM" evidence="6">
    <location>
        <begin position="272"/>
        <end position="338"/>
    </location>
</feature>
<feature type="compositionally biased region" description="Polar residues" evidence="3">
    <location>
        <begin position="659"/>
        <end position="676"/>
    </location>
</feature>
<dbReference type="PANTHER" id="PTHR12092">
    <property type="entry name" value="PLECKSTRIN"/>
    <property type="match status" value="1"/>
</dbReference>
<feature type="compositionally biased region" description="Polar residues" evidence="3">
    <location>
        <begin position="566"/>
        <end position="576"/>
    </location>
</feature>
<dbReference type="SUPFAM" id="SSF50044">
    <property type="entry name" value="SH3-domain"/>
    <property type="match status" value="1"/>
</dbReference>
<name>A0A0U1M580_TALIS</name>
<evidence type="ECO:0000256" key="2">
    <source>
        <dbReference type="PROSITE-ProRule" id="PRU00192"/>
    </source>
</evidence>
<dbReference type="PANTHER" id="PTHR12092:SF16">
    <property type="entry name" value="PH DOMAIN-CONTAINING PROTEIN"/>
    <property type="match status" value="1"/>
</dbReference>
<dbReference type="SMART" id="SM00233">
    <property type="entry name" value="PH"/>
    <property type="match status" value="1"/>
</dbReference>
<feature type="region of interest" description="Disordered" evidence="3">
    <location>
        <begin position="347"/>
        <end position="422"/>
    </location>
</feature>
<feature type="region of interest" description="Disordered" evidence="3">
    <location>
        <begin position="75"/>
        <end position="180"/>
    </location>
</feature>
<dbReference type="FunFam" id="1.10.150.50:FF:000082">
    <property type="entry name" value="Polarized growth protein boi2"/>
    <property type="match status" value="1"/>
</dbReference>
<dbReference type="GO" id="GO:0005886">
    <property type="term" value="C:plasma membrane"/>
    <property type="evidence" value="ECO:0007669"/>
    <property type="project" value="TreeGrafter"/>
</dbReference>
<evidence type="ECO:0000259" key="5">
    <source>
        <dbReference type="PROSITE" id="PS50003"/>
    </source>
</evidence>
<feature type="region of interest" description="Disordered" evidence="3">
    <location>
        <begin position="968"/>
        <end position="1024"/>
    </location>
</feature>
<dbReference type="InterPro" id="IPR013761">
    <property type="entry name" value="SAM/pointed_sf"/>
</dbReference>
<feature type="compositionally biased region" description="Acidic residues" evidence="3">
    <location>
        <begin position="978"/>
        <end position="989"/>
    </location>
</feature>
<dbReference type="Gene3D" id="1.10.150.50">
    <property type="entry name" value="Transcription Factor, Ets-1"/>
    <property type="match status" value="1"/>
</dbReference>
<feature type="region of interest" description="Disordered" evidence="3">
    <location>
        <begin position="658"/>
        <end position="749"/>
    </location>
</feature>
<reference evidence="7 8" key="1">
    <citation type="submission" date="2015-04" db="EMBL/GenBank/DDBJ databases">
        <authorList>
            <person name="Syromyatnikov M.Y."/>
            <person name="Popov V.N."/>
        </authorList>
    </citation>
    <scope>NUCLEOTIDE SEQUENCE [LARGE SCALE GENOMIC DNA]</scope>
    <source>
        <strain evidence="7">WF-38-12</strain>
    </source>
</reference>
<feature type="compositionally biased region" description="Basic and acidic residues" evidence="3">
    <location>
        <begin position="734"/>
        <end position="749"/>
    </location>
</feature>
<dbReference type="InterPro" id="IPR035551">
    <property type="entry name" value="Boi1/2_SH3"/>
</dbReference>
<dbReference type="SUPFAM" id="SSF47769">
    <property type="entry name" value="SAM/Pointed domain"/>
    <property type="match status" value="1"/>
</dbReference>
<feature type="domain" description="PH" evidence="5">
    <location>
        <begin position="756"/>
        <end position="903"/>
    </location>
</feature>
<dbReference type="InterPro" id="IPR011993">
    <property type="entry name" value="PH-like_dom_sf"/>
</dbReference>
<dbReference type="PROSITE" id="PS50003">
    <property type="entry name" value="PH_DOMAIN"/>
    <property type="match status" value="1"/>
</dbReference>
<evidence type="ECO:0000313" key="8">
    <source>
        <dbReference type="Proteomes" id="UP000054383"/>
    </source>
</evidence>
<organism evidence="7 8">
    <name type="scientific">Talaromyces islandicus</name>
    <name type="common">Penicillium islandicum</name>
    <dbReference type="NCBI Taxonomy" id="28573"/>
    <lineage>
        <taxon>Eukaryota</taxon>
        <taxon>Fungi</taxon>
        <taxon>Dikarya</taxon>
        <taxon>Ascomycota</taxon>
        <taxon>Pezizomycotina</taxon>
        <taxon>Eurotiomycetes</taxon>
        <taxon>Eurotiomycetidae</taxon>
        <taxon>Eurotiales</taxon>
        <taxon>Trichocomaceae</taxon>
        <taxon>Talaromyces</taxon>
        <taxon>Talaromyces sect. Islandici</taxon>
    </lineage>
</organism>
<proteinExistence type="predicted"/>
<dbReference type="InterPro" id="IPR001452">
    <property type="entry name" value="SH3_domain"/>
</dbReference>
<evidence type="ECO:0000256" key="3">
    <source>
        <dbReference type="SAM" id="MobiDB-lite"/>
    </source>
</evidence>
<accession>A0A0U1M580</accession>
<gene>
    <name evidence="7" type="ORF">PISL3812_07223</name>
</gene>
<dbReference type="EMBL" id="CVMT01000007">
    <property type="protein sequence ID" value="CRG90180.1"/>
    <property type="molecule type" value="Genomic_DNA"/>
</dbReference>
<dbReference type="OrthoDB" id="73680at2759"/>
<dbReference type="CDD" id="cd11886">
    <property type="entry name" value="SH3_BOI"/>
    <property type="match status" value="1"/>
</dbReference>
<feature type="compositionally biased region" description="Low complexity" evidence="3">
    <location>
        <begin position="614"/>
        <end position="623"/>
    </location>
</feature>
<feature type="compositionally biased region" description="Polar residues" evidence="3">
    <location>
        <begin position="543"/>
        <end position="553"/>
    </location>
</feature>
<dbReference type="STRING" id="28573.A0A0U1M580"/>
<dbReference type="SUPFAM" id="SSF50729">
    <property type="entry name" value="PH domain-like"/>
    <property type="match status" value="1"/>
</dbReference>
<feature type="compositionally biased region" description="Polar residues" evidence="3">
    <location>
        <begin position="630"/>
        <end position="645"/>
    </location>
</feature>
<feature type="compositionally biased region" description="Low complexity" evidence="3">
    <location>
        <begin position="992"/>
        <end position="1001"/>
    </location>
</feature>
<dbReference type="PROSITE" id="PS50105">
    <property type="entry name" value="SAM_DOMAIN"/>
    <property type="match status" value="1"/>
</dbReference>
<dbReference type="GO" id="GO:0030036">
    <property type="term" value="P:actin cytoskeleton organization"/>
    <property type="evidence" value="ECO:0007669"/>
    <property type="project" value="TreeGrafter"/>
</dbReference>
<feature type="compositionally biased region" description="Polar residues" evidence="3">
    <location>
        <begin position="123"/>
        <end position="134"/>
    </location>
</feature>